<name>A0AC61L5B7_9EURY</name>
<comment type="caution">
    <text evidence="1">The sequence shown here is derived from an EMBL/GenBank/DDBJ whole genome shotgun (WGS) entry which is preliminary data.</text>
</comment>
<protein>
    <submittedName>
        <fullName evidence="1">Uncharacterized protein</fullName>
    </submittedName>
</protein>
<sequence length="65" mass="7448">MNKVSFIYLSQEDVKKSGGMDMAQTIRDIEDVLVMRHSGECVVPHKVVLRKCQWQNQCPARLSGR</sequence>
<evidence type="ECO:0000313" key="1">
    <source>
        <dbReference type="EMBL" id="PXF61662.1"/>
    </source>
</evidence>
<reference evidence="1" key="1">
    <citation type="submission" date="2018-01" db="EMBL/GenBank/DDBJ databases">
        <authorList>
            <person name="Krukenberg V."/>
        </authorList>
    </citation>
    <scope>NUCLEOTIDE SEQUENCE</scope>
    <source>
        <strain evidence="1">E20ANME2</strain>
    </source>
</reference>
<organism evidence="1 2">
    <name type="scientific">Candidatus Methanogaster sp</name>
    <dbReference type="NCBI Taxonomy" id="3386292"/>
    <lineage>
        <taxon>Archaea</taxon>
        <taxon>Methanobacteriati</taxon>
        <taxon>Methanobacteriota</taxon>
        <taxon>Stenosarchaea group</taxon>
        <taxon>Methanomicrobia</taxon>
        <taxon>Methanosarcinales</taxon>
        <taxon>ANME-2 cluster</taxon>
        <taxon>Candidatus Methanogasteraceae</taxon>
        <taxon>Candidatus Methanogaster</taxon>
    </lineage>
</organism>
<dbReference type="EMBL" id="PQXF01000004">
    <property type="protein sequence ID" value="PXF61662.1"/>
    <property type="molecule type" value="Genomic_DNA"/>
</dbReference>
<dbReference type="Proteomes" id="UP000248329">
    <property type="component" value="Unassembled WGS sequence"/>
</dbReference>
<proteinExistence type="predicted"/>
<evidence type="ECO:0000313" key="2">
    <source>
        <dbReference type="Proteomes" id="UP000248329"/>
    </source>
</evidence>
<accession>A0AC61L5B7</accession>
<gene>
    <name evidence="1" type="ORF">C4B59_03695</name>
</gene>